<dbReference type="OrthoDB" id="9804774at2"/>
<comment type="similarity">
    <text evidence="1 2">Belongs to the short-chain dehydrogenases/reductases (SDR) family.</text>
</comment>
<dbReference type="RefSeq" id="WP_103685951.1">
    <property type="nucleotide sequence ID" value="NZ_PQGG01000043.1"/>
</dbReference>
<dbReference type="EMBL" id="PQGG01000043">
    <property type="protein sequence ID" value="POP51158.1"/>
    <property type="molecule type" value="Genomic_DNA"/>
</dbReference>
<feature type="domain" description="Ketoreductase" evidence="3">
    <location>
        <begin position="221"/>
        <end position="398"/>
    </location>
</feature>
<dbReference type="GO" id="GO:0016616">
    <property type="term" value="F:oxidoreductase activity, acting on the CH-OH group of donors, NAD or NADP as acceptor"/>
    <property type="evidence" value="ECO:0007669"/>
    <property type="project" value="TreeGrafter"/>
</dbReference>
<dbReference type="PRINTS" id="PR00080">
    <property type="entry name" value="SDRFAMILY"/>
</dbReference>
<dbReference type="PANTHER" id="PTHR42760">
    <property type="entry name" value="SHORT-CHAIN DEHYDROGENASES/REDUCTASES FAMILY MEMBER"/>
    <property type="match status" value="1"/>
</dbReference>
<dbReference type="FunFam" id="3.40.50.720:FF:000338">
    <property type="entry name" value="3-oxoacyl-ACP reductase FabG"/>
    <property type="match status" value="1"/>
</dbReference>
<dbReference type="InterPro" id="IPR020904">
    <property type="entry name" value="Sc_DH/Rdtase_CS"/>
</dbReference>
<evidence type="ECO:0000313" key="5">
    <source>
        <dbReference type="Proteomes" id="UP000237222"/>
    </source>
</evidence>
<dbReference type="PROSITE" id="PS00061">
    <property type="entry name" value="ADH_SHORT"/>
    <property type="match status" value="1"/>
</dbReference>
<sequence length="461" mass="47955">MSDRIEKLINSAAGKKLLGAMGVTVATDLQRYNTSQTSYFAGAVLLGAGENAKLLPNIQTNLKDSDAQVFYSPDAAAQLAGDADSNASSERYQALIFDGSGFVDATELVSAYRFFNANIRKLKSSGRIVILGRPHLQCNTPEAAAAQRALEGLSRSLAKEVGGKGATAQLITVAEGAEANLDSSLRFILSPKSAYISGQVIKVRSADTAAIADWHKPLAGKIALVTGASRGIGEAIADTLARDGATIVGVDVAPMEADLNKVMARLNGKAVIADITSADAPASIAKALSELGGADIIVHNAGVTRDKTIANMNEQQWQMTLDINLAAAQRITAELLKTNTINDGGSIVGVSSMNGIGGQRGQTNYAASKAGVIGYVDFMAQSKELADKNISVNAVAPGFIETAMTAAIPLFTRMFGRRLNSLSQGGLPVDVAETISFFGNPASRGVSGNTVRVCGQSWFGA</sequence>
<proteinExistence type="inferred from homology"/>
<dbReference type="Proteomes" id="UP000237222">
    <property type="component" value="Unassembled WGS sequence"/>
</dbReference>
<dbReference type="SUPFAM" id="SSF51735">
    <property type="entry name" value="NAD(P)-binding Rossmann-fold domains"/>
    <property type="match status" value="2"/>
</dbReference>
<gene>
    <name evidence="4" type="ORF">C0068_18485</name>
</gene>
<reference evidence="4 5" key="1">
    <citation type="submission" date="2018-01" db="EMBL/GenBank/DDBJ databases">
        <authorList>
            <person name="Yu X.-D."/>
        </authorList>
    </citation>
    <scope>NUCLEOTIDE SEQUENCE [LARGE SCALE GENOMIC DNA]</scope>
    <source>
        <strain evidence="4 5">ZX-21</strain>
    </source>
</reference>
<accession>A0A2S4HB27</accession>
<dbReference type="NCBIfam" id="NF006110">
    <property type="entry name" value="PRK08261.1"/>
    <property type="match status" value="1"/>
</dbReference>
<dbReference type="InterPro" id="IPR057326">
    <property type="entry name" value="KR_dom"/>
</dbReference>
<organism evidence="4 5">
    <name type="scientific">Zhongshania marina</name>
    <dbReference type="NCBI Taxonomy" id="2304603"/>
    <lineage>
        <taxon>Bacteria</taxon>
        <taxon>Pseudomonadati</taxon>
        <taxon>Pseudomonadota</taxon>
        <taxon>Gammaproteobacteria</taxon>
        <taxon>Cellvibrionales</taxon>
        <taxon>Spongiibacteraceae</taxon>
        <taxon>Zhongshania</taxon>
    </lineage>
</organism>
<evidence type="ECO:0000313" key="4">
    <source>
        <dbReference type="EMBL" id="POP51158.1"/>
    </source>
</evidence>
<evidence type="ECO:0000256" key="1">
    <source>
        <dbReference type="ARBA" id="ARBA00006484"/>
    </source>
</evidence>
<dbReference type="PRINTS" id="PR00081">
    <property type="entry name" value="GDHRDH"/>
</dbReference>
<dbReference type="Pfam" id="PF00106">
    <property type="entry name" value="adh_short"/>
    <property type="match status" value="1"/>
</dbReference>
<evidence type="ECO:0000259" key="3">
    <source>
        <dbReference type="SMART" id="SM00822"/>
    </source>
</evidence>
<comment type="caution">
    <text evidence="4">The sequence shown here is derived from an EMBL/GenBank/DDBJ whole genome shotgun (WGS) entry which is preliminary data.</text>
</comment>
<dbReference type="AlphaFoldDB" id="A0A2S4HB27"/>
<dbReference type="PANTHER" id="PTHR42760:SF78">
    <property type="entry name" value="3-OXOACYL-[ACYL-CARRIER-PROTEIN] REDUCTASE [NADH]"/>
    <property type="match status" value="1"/>
</dbReference>
<dbReference type="InterPro" id="IPR002347">
    <property type="entry name" value="SDR_fam"/>
</dbReference>
<name>A0A2S4HB27_9GAMM</name>
<protein>
    <submittedName>
        <fullName evidence="4">3-oxoacyl-ACP reductase</fullName>
    </submittedName>
</protein>
<evidence type="ECO:0000256" key="2">
    <source>
        <dbReference type="RuleBase" id="RU000363"/>
    </source>
</evidence>
<dbReference type="InterPro" id="IPR036291">
    <property type="entry name" value="NAD(P)-bd_dom_sf"/>
</dbReference>
<dbReference type="Gene3D" id="3.40.50.720">
    <property type="entry name" value="NAD(P)-binding Rossmann-like Domain"/>
    <property type="match status" value="2"/>
</dbReference>
<dbReference type="SMART" id="SM00822">
    <property type="entry name" value="PKS_KR"/>
    <property type="match status" value="1"/>
</dbReference>